<comment type="caution">
    <text evidence="1">The sequence shown here is derived from an EMBL/GenBank/DDBJ whole genome shotgun (WGS) entry which is preliminary data.</text>
</comment>
<sequence length="156" mass="15932">MQARIAARVIAALPLATPLKGSPTATPRVNDLHNSEIQIQSVVLNSSRLLPATGSDGSLFPQTMSSGAASFSPDQFITAEFADHAQQLRARLSPLASSEPAGLSATSSTTTATIRDAATAPPSPKGRKLPVIVEVGSTGNVASEGLSDGLGQDVSR</sequence>
<keyword evidence="2" id="KW-1185">Reference proteome</keyword>
<evidence type="ECO:0000313" key="2">
    <source>
        <dbReference type="Proteomes" id="UP001243375"/>
    </source>
</evidence>
<organism evidence="1 2">
    <name type="scientific">Naganishia vaughanmartiniae</name>
    <dbReference type="NCBI Taxonomy" id="1424756"/>
    <lineage>
        <taxon>Eukaryota</taxon>
        <taxon>Fungi</taxon>
        <taxon>Dikarya</taxon>
        <taxon>Basidiomycota</taxon>
        <taxon>Agaricomycotina</taxon>
        <taxon>Tremellomycetes</taxon>
        <taxon>Filobasidiales</taxon>
        <taxon>Filobasidiaceae</taxon>
        <taxon>Naganishia</taxon>
    </lineage>
</organism>
<reference evidence="1" key="1">
    <citation type="submission" date="2023-04" db="EMBL/GenBank/DDBJ databases">
        <title>Draft Genome sequencing of Naganishia species isolated from polar environments using Oxford Nanopore Technology.</title>
        <authorList>
            <person name="Leo P."/>
            <person name="Venkateswaran K."/>
        </authorList>
    </citation>
    <scope>NUCLEOTIDE SEQUENCE</scope>
    <source>
        <strain evidence="1">MNA-CCFEE 5425</strain>
    </source>
</reference>
<dbReference type="Proteomes" id="UP001243375">
    <property type="component" value="Unassembled WGS sequence"/>
</dbReference>
<protein>
    <submittedName>
        <fullName evidence="1">Uncharacterized protein</fullName>
    </submittedName>
</protein>
<dbReference type="EMBL" id="JASBWU010000002">
    <property type="protein sequence ID" value="KAJ9124051.1"/>
    <property type="molecule type" value="Genomic_DNA"/>
</dbReference>
<proteinExistence type="predicted"/>
<name>A0ACC2XKZ9_9TREE</name>
<gene>
    <name evidence="1" type="ORF">QFC22_000844</name>
</gene>
<accession>A0ACC2XKZ9</accession>
<evidence type="ECO:0000313" key="1">
    <source>
        <dbReference type="EMBL" id="KAJ9124051.1"/>
    </source>
</evidence>